<proteinExistence type="inferred from homology"/>
<evidence type="ECO:0000256" key="3">
    <source>
        <dbReference type="ARBA" id="ARBA00023002"/>
    </source>
</evidence>
<keyword evidence="3 13" id="KW-0560">Oxidoreductase</keyword>
<comment type="similarity">
    <text evidence="1">Belongs to the iron-containing alcohol dehydrogenase family.</text>
</comment>
<dbReference type="PANTHER" id="PTHR43616:SF5">
    <property type="entry name" value="GLYCEROL DEHYDROGENASE 1"/>
    <property type="match status" value="1"/>
</dbReference>
<feature type="binding site" evidence="9">
    <location>
        <position position="272"/>
    </location>
    <ligand>
        <name>glycerol</name>
        <dbReference type="ChEBI" id="CHEBI:17754"/>
    </ligand>
</feature>
<dbReference type="Proteomes" id="UP000054624">
    <property type="component" value="Unassembled WGS sequence"/>
</dbReference>
<comment type="cofactor">
    <cofactor evidence="9">
        <name>Zn(2+)</name>
        <dbReference type="ChEBI" id="CHEBI:29105"/>
    </cofactor>
    <text evidence="9">Binds 1 zinc ion per subunit.</text>
</comment>
<evidence type="ECO:0000256" key="11">
    <source>
        <dbReference type="PIRSR" id="PIRSR000112-3"/>
    </source>
</evidence>
<keyword evidence="14" id="KW-1185">Reference proteome</keyword>
<dbReference type="Gene3D" id="3.40.50.1970">
    <property type="match status" value="1"/>
</dbReference>
<keyword evidence="2 9" id="KW-0479">Metal-binding</keyword>
<evidence type="ECO:0000256" key="10">
    <source>
        <dbReference type="PIRSR" id="PIRSR000112-2"/>
    </source>
</evidence>
<dbReference type="Gene3D" id="1.20.1090.10">
    <property type="entry name" value="Dehydroquinate synthase-like - alpha domain"/>
    <property type="match status" value="1"/>
</dbReference>
<dbReference type="RefSeq" id="WP_061164863.1">
    <property type="nucleotide sequence ID" value="NZ_FCOI02000049.1"/>
</dbReference>
<evidence type="ECO:0000256" key="5">
    <source>
        <dbReference type="ARBA" id="ARBA00037918"/>
    </source>
</evidence>
<feature type="domain" description="Alcohol dehydrogenase iron-type/glycerol dehydrogenase GldA" evidence="12">
    <location>
        <begin position="12"/>
        <end position="155"/>
    </location>
</feature>
<dbReference type="InterPro" id="IPR016205">
    <property type="entry name" value="Glycerol_DH"/>
</dbReference>
<dbReference type="OrthoDB" id="5198708at2"/>
<dbReference type="EC" id="1.1.1.6" evidence="6"/>
<dbReference type="STRING" id="1777137.AWB76_07345"/>
<feature type="binding site" evidence="11">
    <location>
        <position position="126"/>
    </location>
    <ligand>
        <name>NAD(+)</name>
        <dbReference type="ChEBI" id="CHEBI:57540"/>
    </ligand>
</feature>
<evidence type="ECO:0000256" key="2">
    <source>
        <dbReference type="ARBA" id="ARBA00022723"/>
    </source>
</evidence>
<accession>A0A158DQ98</accession>
<evidence type="ECO:0000256" key="9">
    <source>
        <dbReference type="PIRSR" id="PIRSR000112-1"/>
    </source>
</evidence>
<dbReference type="InterPro" id="IPR018211">
    <property type="entry name" value="ADH_Fe_CS"/>
</dbReference>
<gene>
    <name evidence="13" type="primary">gldA</name>
    <name evidence="13" type="ORF">AWB76_07345</name>
</gene>
<keyword evidence="9" id="KW-0862">Zinc</keyword>
<protein>
    <recommendedName>
        <fullName evidence="7">Glycerol dehydrogenase</fullName>
        <ecNumber evidence="6">1.1.1.6</ecNumber>
    </recommendedName>
</protein>
<comment type="catalytic activity">
    <reaction evidence="8">
        <text>glycerol + NAD(+) = dihydroxyacetone + NADH + H(+)</text>
        <dbReference type="Rhea" id="RHEA:13769"/>
        <dbReference type="ChEBI" id="CHEBI:15378"/>
        <dbReference type="ChEBI" id="CHEBI:16016"/>
        <dbReference type="ChEBI" id="CHEBI:17754"/>
        <dbReference type="ChEBI" id="CHEBI:57540"/>
        <dbReference type="ChEBI" id="CHEBI:57945"/>
        <dbReference type="EC" id="1.1.1.6"/>
    </reaction>
</comment>
<dbReference type="EMBL" id="FCOI02000049">
    <property type="protein sequence ID" value="SAK96801.1"/>
    <property type="molecule type" value="Genomic_DNA"/>
</dbReference>
<sequence>MTRAPLRTIGFPGRYTQGSGALASLAPTLAELGARRAFVLVDGAVIARVSADVSQSLEDAHIATFPGECTVAVIARLSGDARERHADAVVAIGGGKTIDTAKGVARALNVPIVIAPSAASSDAPTSRLIILYDEAHRVAGIDMLPRNPDAVIVDTALIAAAPARLFAAGIGDALSKQFEAAQCQRAGGLNLYGTPPLPSALLLTRATLAMLLENGARAYADIRRGELTDAVERVVEATVLLSGVGFESGGLSLAHALIRGLTAIPAMASMMHGELVAFGTLVQLFVEETSPEDIEPLATLMTAVGLPLTLAQLGQHAPLTSVEQTLIAEATLATRYSRHMTPPLTAQRLIDGIARADAYGRARSTS</sequence>
<dbReference type="NCBIfam" id="NF006941">
    <property type="entry name" value="PRK09423.1"/>
    <property type="match status" value="1"/>
</dbReference>
<feature type="binding site" evidence="9">
    <location>
        <position position="172"/>
    </location>
    <ligand>
        <name>glycerol</name>
        <dbReference type="ChEBI" id="CHEBI:17754"/>
    </ligand>
</feature>
<dbReference type="Pfam" id="PF00465">
    <property type="entry name" value="Fe-ADH"/>
    <property type="match status" value="1"/>
</dbReference>
<evidence type="ECO:0000259" key="12">
    <source>
        <dbReference type="Pfam" id="PF00465"/>
    </source>
</evidence>
<evidence type="ECO:0000313" key="13">
    <source>
        <dbReference type="EMBL" id="SAK96801.1"/>
    </source>
</evidence>
<dbReference type="SUPFAM" id="SSF56796">
    <property type="entry name" value="Dehydroquinate synthase-like"/>
    <property type="match status" value="1"/>
</dbReference>
<evidence type="ECO:0000256" key="7">
    <source>
        <dbReference type="ARBA" id="ARBA00040132"/>
    </source>
</evidence>
<dbReference type="GO" id="GO:0046872">
    <property type="term" value="F:metal ion binding"/>
    <property type="evidence" value="ECO:0007669"/>
    <property type="project" value="UniProtKB-KW"/>
</dbReference>
<evidence type="ECO:0000256" key="6">
    <source>
        <dbReference type="ARBA" id="ARBA00039147"/>
    </source>
</evidence>
<organism evidence="13 14">
    <name type="scientific">Caballeronia temeraria</name>
    <dbReference type="NCBI Taxonomy" id="1777137"/>
    <lineage>
        <taxon>Bacteria</taxon>
        <taxon>Pseudomonadati</taxon>
        <taxon>Pseudomonadota</taxon>
        <taxon>Betaproteobacteria</taxon>
        <taxon>Burkholderiales</taxon>
        <taxon>Burkholderiaceae</taxon>
        <taxon>Caballeronia</taxon>
    </lineage>
</organism>
<dbReference type="AlphaFoldDB" id="A0A158DQ98"/>
<evidence type="ECO:0000256" key="4">
    <source>
        <dbReference type="ARBA" id="ARBA00023027"/>
    </source>
</evidence>
<dbReference type="PANTHER" id="PTHR43616">
    <property type="entry name" value="GLYCEROL DEHYDROGENASE"/>
    <property type="match status" value="1"/>
</dbReference>
<feature type="binding site" evidence="11">
    <location>
        <position position="128"/>
    </location>
    <ligand>
        <name>NAD(+)</name>
        <dbReference type="ChEBI" id="CHEBI:57540"/>
    </ligand>
</feature>
<dbReference type="GO" id="GO:0008888">
    <property type="term" value="F:glycerol dehydrogenase (NAD+) activity"/>
    <property type="evidence" value="ECO:0007669"/>
    <property type="project" value="UniProtKB-EC"/>
</dbReference>
<dbReference type="PIRSF" id="PIRSF000112">
    <property type="entry name" value="Glycerol_dehydrogenase"/>
    <property type="match status" value="1"/>
</dbReference>
<name>A0A158DQ98_9BURK</name>
<dbReference type="PROSITE" id="PS00913">
    <property type="entry name" value="ADH_IRON_1"/>
    <property type="match status" value="1"/>
</dbReference>
<evidence type="ECO:0000256" key="8">
    <source>
        <dbReference type="ARBA" id="ARBA00049006"/>
    </source>
</evidence>
<feature type="binding site" evidence="9">
    <location>
        <position position="255"/>
    </location>
    <ligand>
        <name>glycerol</name>
        <dbReference type="ChEBI" id="CHEBI:17754"/>
    </ligand>
</feature>
<feature type="binding site" evidence="11">
    <location>
        <begin position="95"/>
        <end position="99"/>
    </location>
    <ligand>
        <name>NAD(+)</name>
        <dbReference type="ChEBI" id="CHEBI:57540"/>
    </ligand>
</feature>
<feature type="binding site" evidence="11">
    <location>
        <position position="132"/>
    </location>
    <ligand>
        <name>NAD(+)</name>
        <dbReference type="ChEBI" id="CHEBI:57540"/>
    </ligand>
</feature>
<comment type="pathway">
    <text evidence="5">Polyol metabolism; glycerol fermentation; glycerone phosphate from glycerol (oxidative route): step 1/2.</text>
</comment>
<evidence type="ECO:0000313" key="14">
    <source>
        <dbReference type="Proteomes" id="UP000054624"/>
    </source>
</evidence>
<keyword evidence="4 11" id="KW-0520">NAD</keyword>
<dbReference type="InterPro" id="IPR001670">
    <property type="entry name" value="ADH_Fe/GldA"/>
</dbReference>
<evidence type="ECO:0000256" key="1">
    <source>
        <dbReference type="ARBA" id="ARBA00007358"/>
    </source>
</evidence>
<reference evidence="14" key="1">
    <citation type="submission" date="2016-01" db="EMBL/GenBank/DDBJ databases">
        <authorList>
            <person name="Peeters Charlotte."/>
        </authorList>
    </citation>
    <scope>NUCLEOTIDE SEQUENCE [LARGE SCALE GENOMIC DNA]</scope>
</reference>
<dbReference type="CDD" id="cd08170">
    <property type="entry name" value="GlyDH"/>
    <property type="match status" value="1"/>
</dbReference>
<feature type="binding site" evidence="10">
    <location>
        <position position="122"/>
    </location>
    <ligand>
        <name>glycerol</name>
        <dbReference type="ChEBI" id="CHEBI:17754"/>
    </ligand>
</feature>